<gene>
    <name evidence="9" type="ORF">TTAC_LOCUS5669</name>
</gene>
<feature type="domain" description="Homeobox" evidence="8">
    <location>
        <begin position="9"/>
        <end position="69"/>
    </location>
</feature>
<feature type="DNA-binding region" description="Homeobox" evidence="6">
    <location>
        <begin position="11"/>
        <end position="70"/>
    </location>
</feature>
<dbReference type="SUPFAM" id="SSF46689">
    <property type="entry name" value="Homeodomain-like"/>
    <property type="match status" value="1"/>
</dbReference>
<dbReference type="SMART" id="SM00389">
    <property type="entry name" value="HOX"/>
    <property type="match status" value="1"/>
</dbReference>
<dbReference type="PANTHER" id="PTHR45793:SF5">
    <property type="entry name" value="HOMEOTIC PROTEIN OCELLILESS"/>
    <property type="match status" value="1"/>
</dbReference>
<dbReference type="AlphaFoldDB" id="A0A0R3WY46"/>
<reference evidence="9 10" key="2">
    <citation type="submission" date="2018-11" db="EMBL/GenBank/DDBJ databases">
        <authorList>
            <consortium name="Pathogen Informatics"/>
        </authorList>
    </citation>
    <scope>NUCLEOTIDE SEQUENCE [LARGE SCALE GENOMIC DNA]</scope>
</reference>
<organism evidence="11">
    <name type="scientific">Hydatigena taeniaeformis</name>
    <name type="common">Feline tapeworm</name>
    <name type="synonym">Taenia taeniaeformis</name>
    <dbReference type="NCBI Taxonomy" id="6205"/>
    <lineage>
        <taxon>Eukaryota</taxon>
        <taxon>Metazoa</taxon>
        <taxon>Spiralia</taxon>
        <taxon>Lophotrochozoa</taxon>
        <taxon>Platyhelminthes</taxon>
        <taxon>Cestoda</taxon>
        <taxon>Eucestoda</taxon>
        <taxon>Cyclophyllidea</taxon>
        <taxon>Taeniidae</taxon>
        <taxon>Hydatigera</taxon>
    </lineage>
</organism>
<evidence type="ECO:0000256" key="2">
    <source>
        <dbReference type="ARBA" id="ARBA00022473"/>
    </source>
</evidence>
<dbReference type="OrthoDB" id="6159439at2759"/>
<dbReference type="CDD" id="cd00086">
    <property type="entry name" value="homeodomain"/>
    <property type="match status" value="1"/>
</dbReference>
<dbReference type="Pfam" id="PF00046">
    <property type="entry name" value="Homeodomain"/>
    <property type="match status" value="1"/>
</dbReference>
<evidence type="ECO:0000313" key="11">
    <source>
        <dbReference type="WBParaSite" id="TTAC_0000568601-mRNA-1"/>
    </source>
</evidence>
<evidence type="ECO:0000259" key="8">
    <source>
        <dbReference type="PROSITE" id="PS50071"/>
    </source>
</evidence>
<dbReference type="EMBL" id="UYWX01008500">
    <property type="protein sequence ID" value="VDM27418.1"/>
    <property type="molecule type" value="Genomic_DNA"/>
</dbReference>
<dbReference type="WBParaSite" id="TTAC_0000568601-mRNA-1">
    <property type="protein sequence ID" value="TTAC_0000568601-mRNA-1"/>
    <property type="gene ID" value="TTAC_0000568601"/>
</dbReference>
<dbReference type="PANTHER" id="PTHR45793">
    <property type="entry name" value="HOMEOBOX PROTEIN"/>
    <property type="match status" value="1"/>
</dbReference>
<reference evidence="11" key="1">
    <citation type="submission" date="2017-02" db="UniProtKB">
        <authorList>
            <consortium name="WormBaseParasite"/>
        </authorList>
    </citation>
    <scope>IDENTIFICATION</scope>
</reference>
<evidence type="ECO:0000313" key="9">
    <source>
        <dbReference type="EMBL" id="VDM27418.1"/>
    </source>
</evidence>
<dbReference type="Gene3D" id="1.10.10.60">
    <property type="entry name" value="Homeodomain-like"/>
    <property type="match status" value="1"/>
</dbReference>
<keyword evidence="5 6" id="KW-0539">Nucleus</keyword>
<protein>
    <submittedName>
        <fullName evidence="11">Homeobox domain-containing protein</fullName>
    </submittedName>
</protein>
<dbReference type="PROSITE" id="PS50071">
    <property type="entry name" value="HOMEOBOX_2"/>
    <property type="match status" value="1"/>
</dbReference>
<evidence type="ECO:0000256" key="3">
    <source>
        <dbReference type="ARBA" id="ARBA00023125"/>
    </source>
</evidence>
<dbReference type="GO" id="GO:0000978">
    <property type="term" value="F:RNA polymerase II cis-regulatory region sequence-specific DNA binding"/>
    <property type="evidence" value="ECO:0007669"/>
    <property type="project" value="TreeGrafter"/>
</dbReference>
<evidence type="ECO:0000256" key="1">
    <source>
        <dbReference type="ARBA" id="ARBA00004123"/>
    </source>
</evidence>
<proteinExistence type="predicted"/>
<evidence type="ECO:0000256" key="4">
    <source>
        <dbReference type="ARBA" id="ARBA00023155"/>
    </source>
</evidence>
<dbReference type="STRING" id="6205.A0A0R3WY46"/>
<dbReference type="GO" id="GO:0000981">
    <property type="term" value="F:DNA-binding transcription factor activity, RNA polymerase II-specific"/>
    <property type="evidence" value="ECO:0007669"/>
    <property type="project" value="TreeGrafter"/>
</dbReference>
<evidence type="ECO:0000256" key="7">
    <source>
        <dbReference type="RuleBase" id="RU000682"/>
    </source>
</evidence>
<dbReference type="InterPro" id="IPR009057">
    <property type="entry name" value="Homeodomain-like_sf"/>
</dbReference>
<evidence type="ECO:0000313" key="10">
    <source>
        <dbReference type="Proteomes" id="UP000274429"/>
    </source>
</evidence>
<keyword evidence="10" id="KW-1185">Reference proteome</keyword>
<dbReference type="InterPro" id="IPR001356">
    <property type="entry name" value="HD"/>
</dbReference>
<dbReference type="Proteomes" id="UP000274429">
    <property type="component" value="Unassembled WGS sequence"/>
</dbReference>
<keyword evidence="2" id="KW-0217">Developmental protein</keyword>
<dbReference type="GO" id="GO:0005634">
    <property type="term" value="C:nucleus"/>
    <property type="evidence" value="ECO:0007669"/>
    <property type="project" value="UniProtKB-SubCell"/>
</dbReference>
<evidence type="ECO:0000256" key="5">
    <source>
        <dbReference type="ARBA" id="ARBA00023242"/>
    </source>
</evidence>
<keyword evidence="4 6" id="KW-0371">Homeobox</keyword>
<dbReference type="InterPro" id="IPR000047">
    <property type="entry name" value="HTH_motif"/>
</dbReference>
<evidence type="ECO:0000256" key="6">
    <source>
        <dbReference type="PROSITE-ProRule" id="PRU00108"/>
    </source>
</evidence>
<comment type="subcellular location">
    <subcellularLocation>
        <location evidence="1 6 7">Nucleus</location>
    </subcellularLocation>
</comment>
<sequence>MPVVIWTPGPSRRRRTNYRPHELEVLEAAFRATRNPDRLTRQELANRLGTNERRIQVWFKNRRAKLRRLPQ</sequence>
<name>A0A0R3WY46_HYDTA</name>
<dbReference type="PRINTS" id="PR00031">
    <property type="entry name" value="HTHREPRESSR"/>
</dbReference>
<keyword evidence="3 6" id="KW-0238">DNA-binding</keyword>
<accession>A0A0R3WY46</accession>